<keyword evidence="2" id="KW-1185">Reference proteome</keyword>
<name>A0ABU6DTW7_9GAMM</name>
<evidence type="ECO:0000313" key="1">
    <source>
        <dbReference type="EMBL" id="MEB5477275.1"/>
    </source>
</evidence>
<dbReference type="RefSeq" id="WP_325775651.1">
    <property type="nucleotide sequence ID" value="NZ_VTDN01000007.1"/>
</dbReference>
<accession>A0ABU6DTW7</accession>
<organism evidence="1 2">
    <name type="scientific">Acinetobacter pollinis</name>
    <dbReference type="NCBI Taxonomy" id="2605270"/>
    <lineage>
        <taxon>Bacteria</taxon>
        <taxon>Pseudomonadati</taxon>
        <taxon>Pseudomonadota</taxon>
        <taxon>Gammaproteobacteria</taxon>
        <taxon>Moraxellales</taxon>
        <taxon>Moraxellaceae</taxon>
        <taxon>Acinetobacter</taxon>
    </lineage>
</organism>
<dbReference type="Proteomes" id="UP001339883">
    <property type="component" value="Unassembled WGS sequence"/>
</dbReference>
<dbReference type="EMBL" id="VTDN01000007">
    <property type="protein sequence ID" value="MEB5477275.1"/>
    <property type="molecule type" value="Genomic_DNA"/>
</dbReference>
<protein>
    <submittedName>
        <fullName evidence="1">Uncharacterized protein</fullName>
    </submittedName>
</protein>
<gene>
    <name evidence="1" type="ORF">I2F25_09505</name>
</gene>
<comment type="caution">
    <text evidence="1">The sequence shown here is derived from an EMBL/GenBank/DDBJ whole genome shotgun (WGS) entry which is preliminary data.</text>
</comment>
<reference evidence="1 2" key="1">
    <citation type="submission" date="2019-08" db="EMBL/GenBank/DDBJ databases">
        <title>Five species of Acinetobacter isolated from floral nectar and animal pollinators.</title>
        <authorList>
            <person name="Hendry T.A."/>
        </authorList>
    </citation>
    <scope>NUCLEOTIDE SEQUENCE [LARGE SCALE GENOMIC DNA]</scope>
    <source>
        <strain evidence="1 2">MD18.27</strain>
    </source>
</reference>
<sequence>MNKEEYIYEYYKNIVKPTVNEFLLDQTNIRRGQLAAIVLDHVRDYRAVQLNIKNDKGDYSSNKVLEQIKGSCPDAVFIRDVCNASKHAVLTSNNFKTPRTLSNADQVDAEDLPGLFDAPFGESYFAEASYVFIKFDKEQDINGEKTLFRMLHDSINEVIKYWDKELDYEN</sequence>
<proteinExistence type="predicted"/>
<evidence type="ECO:0000313" key="2">
    <source>
        <dbReference type="Proteomes" id="UP001339883"/>
    </source>
</evidence>